<name>A0A2Z4AD38_9BACT</name>
<reference evidence="1 2" key="1">
    <citation type="submission" date="2018-06" db="EMBL/GenBank/DDBJ databases">
        <title>Draft Genome Sequence of a Novel Marine Bacterium Related to the Verrucomicrobia.</title>
        <authorList>
            <person name="Vosseberg J."/>
            <person name="Martijn J."/>
            <person name="Ettema T.J.G."/>
        </authorList>
    </citation>
    <scope>NUCLEOTIDE SEQUENCE [LARGE SCALE GENOMIC DNA]</scope>
    <source>
        <strain evidence="1">TARA_B100001123</strain>
    </source>
</reference>
<dbReference type="AlphaFoldDB" id="A0A2Z4AD38"/>
<dbReference type="InterPro" id="IPR036412">
    <property type="entry name" value="HAD-like_sf"/>
</dbReference>
<dbReference type="Proteomes" id="UP000247465">
    <property type="component" value="Chromosome"/>
</dbReference>
<evidence type="ECO:0000313" key="1">
    <source>
        <dbReference type="EMBL" id="AWT59901.1"/>
    </source>
</evidence>
<evidence type="ECO:0000313" key="2">
    <source>
        <dbReference type="Proteomes" id="UP000247465"/>
    </source>
</evidence>
<dbReference type="SUPFAM" id="SSF56784">
    <property type="entry name" value="HAD-like"/>
    <property type="match status" value="1"/>
</dbReference>
<dbReference type="EMBL" id="CP029803">
    <property type="protein sequence ID" value="AWT59901.1"/>
    <property type="molecule type" value="Genomic_DNA"/>
</dbReference>
<organism evidence="1 2">
    <name type="scientific">Candidatus Moanibacter tarae</name>
    <dbReference type="NCBI Taxonomy" id="2200854"/>
    <lineage>
        <taxon>Bacteria</taxon>
        <taxon>Pseudomonadati</taxon>
        <taxon>Verrucomicrobiota</taxon>
        <taxon>Opitutia</taxon>
        <taxon>Puniceicoccales</taxon>
        <taxon>Puniceicoccales incertae sedis</taxon>
        <taxon>Candidatus Moanibacter</taxon>
    </lineage>
</organism>
<accession>A0A2Z4AD38</accession>
<proteinExistence type="predicted"/>
<dbReference type="KEGG" id="mtar:DF168_01098"/>
<evidence type="ECO:0008006" key="3">
    <source>
        <dbReference type="Google" id="ProtNLM"/>
    </source>
</evidence>
<gene>
    <name evidence="1" type="ORF">DF168_01098</name>
</gene>
<sequence length="249" mass="28787">MVIYDFDGVMIDSLSEVLITAYNAASGNLLTHPQDLPEGFEDLFRKNRFHVQPADDFPIFAQWCIECSSKGLDPLLSPDEYKELIHTNDEPPNERRFRFFATRKRFIEKDRNSWLNLNYPMQPLWKRLQKAGGETIVILTNKNKSAVVELCGNFNLGIDPTNIYSAESGATKTENLRAIKDRFDQSHYYFVDDSLQNLLQLKSHFERNNDVTFLLAVWGYVGPNDETIARANSIRSYTQENFISFIENL</sequence>
<protein>
    <recommendedName>
        <fullName evidence="3">Phosphoglycolate phosphatase</fullName>
    </recommendedName>
</protein>